<dbReference type="GO" id="GO:0004730">
    <property type="term" value="F:pseudouridylate synthase activity"/>
    <property type="evidence" value="ECO:0007669"/>
    <property type="project" value="UniProtKB-UniRule"/>
</dbReference>
<evidence type="ECO:0000256" key="4">
    <source>
        <dbReference type="ARBA" id="ARBA00023239"/>
    </source>
</evidence>
<dbReference type="PANTHER" id="PTHR42909:SF1">
    <property type="entry name" value="CARBOHYDRATE KINASE PFKB DOMAIN-CONTAINING PROTEIN"/>
    <property type="match status" value="1"/>
</dbReference>
<dbReference type="GO" id="GO:0005737">
    <property type="term" value="C:cytoplasm"/>
    <property type="evidence" value="ECO:0007669"/>
    <property type="project" value="TreeGrafter"/>
</dbReference>
<gene>
    <name evidence="6" type="primary">psuG</name>
    <name evidence="7" type="ORF">BKM31_11365</name>
</gene>
<evidence type="ECO:0000256" key="5">
    <source>
        <dbReference type="ARBA" id="ARBA00023295"/>
    </source>
</evidence>
<sequence length="308" mass="31496">MSGIPLVVAEEVAQALAEGRAVVALESNVITHGLPYPDNAATAVEVESAVRKGGAVPATIGVDGGRLLIGMGEADIERFAATPGIPKAGNRDLPVVLARGGLGATTVASSLVAAELAGIPFFASAGIGGVHRGAQATMDVSADLIQFTRSRVAVVCAGAKNILDLGLTLEYLETQGVPLVSYRSDDFPAFYCASSGLRSPHRIDDPDVVARVVEHHWAAGGRGVVVTSPPRPEDAVDPEVAESAVRAALAAAERDGVTGNAITKYLMRAVDEATGGRTSRANMAVLVSTAETGGVLAAAHARHRSALR</sequence>
<dbReference type="EMBL" id="CP017717">
    <property type="protein sequence ID" value="AQZ61992.1"/>
    <property type="molecule type" value="Genomic_DNA"/>
</dbReference>
<feature type="binding site" evidence="6">
    <location>
        <begin position="141"/>
        <end position="143"/>
    </location>
    <ligand>
        <name>substrate</name>
    </ligand>
</feature>
<accession>A0A1U9ZVN2</accession>
<dbReference type="STRING" id="1909395.BKM31_11365"/>
<dbReference type="InterPro" id="IPR022830">
    <property type="entry name" value="Indigdn_synthA-like"/>
</dbReference>
<comment type="similarity">
    <text evidence="6">Belongs to the pseudouridine-5'-phosphate glycosidase family.</text>
</comment>
<dbReference type="SUPFAM" id="SSF110581">
    <property type="entry name" value="Indigoidine synthase A-like"/>
    <property type="match status" value="1"/>
</dbReference>
<dbReference type="AlphaFoldDB" id="A0A1U9ZVN2"/>
<dbReference type="GO" id="GO:0016798">
    <property type="term" value="F:hydrolase activity, acting on glycosyl bonds"/>
    <property type="evidence" value="ECO:0007669"/>
    <property type="project" value="UniProtKB-KW"/>
</dbReference>
<proteinExistence type="inferred from homology"/>
<dbReference type="Gene3D" id="3.40.1790.10">
    <property type="entry name" value="Indigoidine synthase domain"/>
    <property type="match status" value="1"/>
</dbReference>
<evidence type="ECO:0000256" key="3">
    <source>
        <dbReference type="ARBA" id="ARBA00023211"/>
    </source>
</evidence>
<keyword evidence="4 6" id="KW-0456">Lyase</keyword>
<feature type="active site" description="Proton donor" evidence="6">
    <location>
        <position position="26"/>
    </location>
</feature>
<feature type="active site" description="Nucleophile" evidence="6">
    <location>
        <position position="160"/>
    </location>
</feature>
<dbReference type="InterPro" id="IPR007342">
    <property type="entry name" value="PsuG"/>
</dbReference>
<organism evidence="7 8">
    <name type="scientific">[Actinomadura] parvosata subsp. kistnae</name>
    <dbReference type="NCBI Taxonomy" id="1909395"/>
    <lineage>
        <taxon>Bacteria</taxon>
        <taxon>Bacillati</taxon>
        <taxon>Actinomycetota</taxon>
        <taxon>Actinomycetes</taxon>
        <taxon>Streptosporangiales</taxon>
        <taxon>Streptosporangiaceae</taxon>
        <taxon>Nonomuraea</taxon>
    </lineage>
</organism>
<keyword evidence="8" id="KW-1185">Reference proteome</keyword>
<dbReference type="GO" id="GO:0046872">
    <property type="term" value="F:metal ion binding"/>
    <property type="evidence" value="ECO:0007669"/>
    <property type="project" value="UniProtKB-KW"/>
</dbReference>
<feature type="binding site" evidence="6">
    <location>
        <position position="107"/>
    </location>
    <ligand>
        <name>substrate</name>
    </ligand>
</feature>
<dbReference type="PANTHER" id="PTHR42909">
    <property type="entry name" value="ZGC:136858"/>
    <property type="match status" value="1"/>
</dbReference>
<keyword evidence="5 6" id="KW-0326">Glycosidase</keyword>
<feature type="binding site" evidence="6">
    <location>
        <position position="139"/>
    </location>
    <ligand>
        <name>Mn(2+)</name>
        <dbReference type="ChEBI" id="CHEBI:29035"/>
    </ligand>
</feature>
<keyword evidence="1 6" id="KW-0479">Metal-binding</keyword>
<dbReference type="OrthoDB" id="9805870at2"/>
<evidence type="ECO:0000256" key="6">
    <source>
        <dbReference type="HAMAP-Rule" id="MF_01876"/>
    </source>
</evidence>
<name>A0A1U9ZVN2_9ACTN</name>
<dbReference type="Pfam" id="PF04227">
    <property type="entry name" value="Indigoidine_A"/>
    <property type="match status" value="1"/>
</dbReference>
<dbReference type="EC" id="4.2.1.70" evidence="6"/>
<comment type="subunit">
    <text evidence="6">Homotrimer.</text>
</comment>
<dbReference type="Proteomes" id="UP000190797">
    <property type="component" value="Chromosome"/>
</dbReference>
<evidence type="ECO:0000313" key="7">
    <source>
        <dbReference type="EMBL" id="AQZ61992.1"/>
    </source>
</evidence>
<dbReference type="GO" id="GO:0046113">
    <property type="term" value="P:nucleobase catabolic process"/>
    <property type="evidence" value="ECO:0007669"/>
    <property type="project" value="UniProtKB-UniRule"/>
</dbReference>
<reference evidence="8" key="1">
    <citation type="journal article" date="2017" name="Med. Chem. Commun.">
        <title>Nonomuraea sp. ATCC 55076 harbours the largest actinomycete chromosome to date and the kistamicin biosynthetic gene cluster.</title>
        <authorList>
            <person name="Nazari B."/>
            <person name="Forneris C.C."/>
            <person name="Gibson M.I."/>
            <person name="Moon K."/>
            <person name="Schramma K.R."/>
            <person name="Seyedsayamdost M.R."/>
        </authorList>
    </citation>
    <scope>NUCLEOTIDE SEQUENCE [LARGE SCALE GENOMIC DNA]</scope>
    <source>
        <strain evidence="8">ATCC 55076</strain>
    </source>
</reference>
<protein>
    <recommendedName>
        <fullName evidence="6">Pseudouridine-5'-phosphate glycosidase</fullName>
        <shortName evidence="6">PsiMP glycosidase</shortName>
        <ecNumber evidence="6">4.2.1.70</ecNumber>
    </recommendedName>
</protein>
<dbReference type="RefSeq" id="WP_080038131.1">
    <property type="nucleotide sequence ID" value="NZ_CP017717.1"/>
</dbReference>
<evidence type="ECO:0000256" key="1">
    <source>
        <dbReference type="ARBA" id="ARBA00022723"/>
    </source>
</evidence>
<feature type="binding site" evidence="6">
    <location>
        <position position="87"/>
    </location>
    <ligand>
        <name>substrate</name>
    </ligand>
</feature>
<dbReference type="KEGG" id="noa:BKM31_11365"/>
<keyword evidence="2 6" id="KW-0378">Hydrolase</keyword>
<comment type="catalytic activity">
    <reaction evidence="6">
        <text>D-ribose 5-phosphate + uracil = psi-UMP + H2O</text>
        <dbReference type="Rhea" id="RHEA:18337"/>
        <dbReference type="ChEBI" id="CHEBI:15377"/>
        <dbReference type="ChEBI" id="CHEBI:17568"/>
        <dbReference type="ChEBI" id="CHEBI:58380"/>
        <dbReference type="ChEBI" id="CHEBI:78346"/>
        <dbReference type="EC" id="4.2.1.70"/>
    </reaction>
</comment>
<evidence type="ECO:0000256" key="2">
    <source>
        <dbReference type="ARBA" id="ARBA00022801"/>
    </source>
</evidence>
<evidence type="ECO:0000313" key="8">
    <source>
        <dbReference type="Proteomes" id="UP000190797"/>
    </source>
</evidence>
<comment type="function">
    <text evidence="6">Catalyzes the reversible cleavage of pseudouridine 5'-phosphate (PsiMP) to ribose 5-phosphate and uracil. Functions biologically in the cleavage direction, as part of a pseudouridine degradation pathway.</text>
</comment>
<keyword evidence="3 6" id="KW-0464">Manganese</keyword>
<comment type="cofactor">
    <cofactor evidence="6">
        <name>Mn(2+)</name>
        <dbReference type="ChEBI" id="CHEBI:29035"/>
    </cofactor>
    <text evidence="6">Binds 1 Mn(2+) ion per subunit.</text>
</comment>
<dbReference type="HAMAP" id="MF_01876">
    <property type="entry name" value="PsiMP_glycosidase"/>
    <property type="match status" value="1"/>
</dbReference>